<evidence type="ECO:0000256" key="1">
    <source>
        <dbReference type="SAM" id="Phobius"/>
    </source>
</evidence>
<feature type="transmembrane region" description="Helical" evidence="1">
    <location>
        <begin position="6"/>
        <end position="30"/>
    </location>
</feature>
<accession>A0A4U8VZ96</accession>
<sequence>MNNLSYALATLAILGCAVTYGTDTFAAVVWRTSLRHLDERALTHLVGWVHYYGDRRLPVPGGLGMGLAVLSVIASAVAGRTEAAVAGGVAVLALASWMGIYLTIAKPVNEKFSAAARAEQTLPDARALQARWDSVINLRVAIQLVAITGLCAQLFLP</sequence>
<feature type="transmembrane region" description="Helical" evidence="1">
    <location>
        <begin position="57"/>
        <end position="78"/>
    </location>
</feature>
<protein>
    <recommendedName>
        <fullName evidence="4">DUF1772 domain-containing protein</fullName>
    </recommendedName>
</protein>
<gene>
    <name evidence="2" type="ORF">NCTC10797_02829</name>
</gene>
<dbReference type="Proteomes" id="UP000290439">
    <property type="component" value="Chromosome"/>
</dbReference>
<reference evidence="2 3" key="1">
    <citation type="submission" date="2019-02" db="EMBL/GenBank/DDBJ databases">
        <authorList>
            <consortium name="Pathogen Informatics"/>
        </authorList>
    </citation>
    <scope>NUCLEOTIDE SEQUENCE [LARGE SCALE GENOMIC DNA]</scope>
    <source>
        <strain evidence="2 3">3012STDY6756504</strain>
    </source>
</reference>
<dbReference type="EMBL" id="LR215973">
    <property type="protein sequence ID" value="VFA99050.1"/>
    <property type="molecule type" value="Genomic_DNA"/>
</dbReference>
<organism evidence="2 3">
    <name type="scientific">Nocardia cyriacigeorgica</name>
    <dbReference type="NCBI Taxonomy" id="135487"/>
    <lineage>
        <taxon>Bacteria</taxon>
        <taxon>Bacillati</taxon>
        <taxon>Actinomycetota</taxon>
        <taxon>Actinomycetes</taxon>
        <taxon>Mycobacteriales</taxon>
        <taxon>Nocardiaceae</taxon>
        <taxon>Nocardia</taxon>
    </lineage>
</organism>
<keyword evidence="1" id="KW-0812">Transmembrane</keyword>
<evidence type="ECO:0000313" key="2">
    <source>
        <dbReference type="EMBL" id="VFA99050.1"/>
    </source>
</evidence>
<evidence type="ECO:0008006" key="4">
    <source>
        <dbReference type="Google" id="ProtNLM"/>
    </source>
</evidence>
<evidence type="ECO:0000313" key="3">
    <source>
        <dbReference type="Proteomes" id="UP000290439"/>
    </source>
</evidence>
<feature type="transmembrane region" description="Helical" evidence="1">
    <location>
        <begin position="84"/>
        <end position="104"/>
    </location>
</feature>
<proteinExistence type="predicted"/>
<keyword evidence="1" id="KW-1133">Transmembrane helix</keyword>
<dbReference type="AlphaFoldDB" id="A0A4U8VZ96"/>
<dbReference type="RefSeq" id="WP_130917418.1">
    <property type="nucleotide sequence ID" value="NZ_JARWOB010000024.1"/>
</dbReference>
<keyword evidence="1" id="KW-0472">Membrane</keyword>
<name>A0A4U8VZ96_9NOCA</name>